<dbReference type="PANTHER" id="PTHR23291:SF47">
    <property type="entry name" value="TRANSMEMBRANE BAX INHIBITOR MOTIF CONTAINING 7"/>
    <property type="match status" value="1"/>
</dbReference>
<dbReference type="InterPro" id="IPR006214">
    <property type="entry name" value="Bax_inhibitor_1-related"/>
</dbReference>
<gene>
    <name evidence="7" type="ORF">OSTQU699_LOCUS8497</name>
</gene>
<dbReference type="OrthoDB" id="7933078at2759"/>
<evidence type="ECO:0000256" key="5">
    <source>
        <dbReference type="SAM" id="MobiDB-lite"/>
    </source>
</evidence>
<accession>A0A8S1J7D8</accession>
<comment type="caution">
    <text evidence="7">The sequence shown here is derived from an EMBL/GenBank/DDBJ whole genome shotgun (WGS) entry which is preliminary data.</text>
</comment>
<reference evidence="7" key="1">
    <citation type="submission" date="2020-12" db="EMBL/GenBank/DDBJ databases">
        <authorList>
            <person name="Iha C."/>
        </authorList>
    </citation>
    <scope>NUCLEOTIDE SEQUENCE</scope>
</reference>
<evidence type="ECO:0000256" key="2">
    <source>
        <dbReference type="ARBA" id="ARBA00022692"/>
    </source>
</evidence>
<evidence type="ECO:0000256" key="1">
    <source>
        <dbReference type="ARBA" id="ARBA00004141"/>
    </source>
</evidence>
<feature type="transmembrane region" description="Helical" evidence="6">
    <location>
        <begin position="154"/>
        <end position="175"/>
    </location>
</feature>
<protein>
    <submittedName>
        <fullName evidence="7">Uncharacterized protein</fullName>
    </submittedName>
</protein>
<evidence type="ECO:0000256" key="3">
    <source>
        <dbReference type="ARBA" id="ARBA00022989"/>
    </source>
</evidence>
<proteinExistence type="predicted"/>
<dbReference type="Proteomes" id="UP000708148">
    <property type="component" value="Unassembled WGS sequence"/>
</dbReference>
<feature type="region of interest" description="Disordered" evidence="5">
    <location>
        <begin position="1"/>
        <end position="33"/>
    </location>
</feature>
<keyword evidence="2 6" id="KW-0812">Transmembrane</keyword>
<dbReference type="PANTHER" id="PTHR23291">
    <property type="entry name" value="BAX INHIBITOR-RELATED"/>
    <property type="match status" value="1"/>
</dbReference>
<feature type="transmembrane region" description="Helical" evidence="6">
    <location>
        <begin position="272"/>
        <end position="293"/>
    </location>
</feature>
<evidence type="ECO:0000313" key="7">
    <source>
        <dbReference type="EMBL" id="CAD7703140.1"/>
    </source>
</evidence>
<keyword evidence="3 6" id="KW-1133">Transmembrane helix</keyword>
<sequence length="360" mass="38869">MASHRPTLSDDYSDVSSDASDVSSINELPATGVPLRYPSPEDLALEGVAYGQLTFPPRIAPQGFLPPTLPPPSVYPVPANLAPQEDSGVQYGKGDIETGRPAHTQVVIPRLPLDTLNRPGKGPLYQKDAKVPGPNRYLTGFMDKVARTGFLRRVLWIVTLQMAITSALCALLLFVGSAQEFLAGNTWIIWLSWMAMTGLIVWGKCTFNRMRRAPNNLIFLVVLTALLASSVSMVVGRFGSESLFLSVIVAFSLVFFLASITSMTQVDVTKWVHILMATFVFVFSATVVGAVWLNAVLGIVIAATGGMAFAMYVVFDVQSLLADTDKCLDPDECIVGASSIYLDIGGALTGCLSIFRKARK</sequence>
<evidence type="ECO:0000256" key="4">
    <source>
        <dbReference type="ARBA" id="ARBA00023136"/>
    </source>
</evidence>
<feature type="compositionally biased region" description="Low complexity" evidence="5">
    <location>
        <begin position="14"/>
        <end position="24"/>
    </location>
</feature>
<dbReference type="AlphaFoldDB" id="A0A8S1J7D8"/>
<evidence type="ECO:0000256" key="6">
    <source>
        <dbReference type="SAM" id="Phobius"/>
    </source>
</evidence>
<comment type="subcellular location">
    <subcellularLocation>
        <location evidence="1">Membrane</location>
        <topology evidence="1">Multi-pass membrane protein</topology>
    </subcellularLocation>
</comment>
<organism evidence="7 8">
    <name type="scientific">Ostreobium quekettii</name>
    <dbReference type="NCBI Taxonomy" id="121088"/>
    <lineage>
        <taxon>Eukaryota</taxon>
        <taxon>Viridiplantae</taxon>
        <taxon>Chlorophyta</taxon>
        <taxon>core chlorophytes</taxon>
        <taxon>Ulvophyceae</taxon>
        <taxon>TCBD clade</taxon>
        <taxon>Bryopsidales</taxon>
        <taxon>Ostreobineae</taxon>
        <taxon>Ostreobiaceae</taxon>
        <taxon>Ostreobium</taxon>
    </lineage>
</organism>
<feature type="transmembrane region" description="Helical" evidence="6">
    <location>
        <begin position="187"/>
        <end position="205"/>
    </location>
</feature>
<feature type="transmembrane region" description="Helical" evidence="6">
    <location>
        <begin position="299"/>
        <end position="321"/>
    </location>
</feature>
<keyword evidence="4 6" id="KW-0472">Membrane</keyword>
<dbReference type="Pfam" id="PF01027">
    <property type="entry name" value="Bax1-I"/>
    <property type="match status" value="1"/>
</dbReference>
<name>A0A8S1J7D8_9CHLO</name>
<feature type="transmembrane region" description="Helical" evidence="6">
    <location>
        <begin position="242"/>
        <end position="260"/>
    </location>
</feature>
<dbReference type="GO" id="GO:0016020">
    <property type="term" value="C:membrane"/>
    <property type="evidence" value="ECO:0007669"/>
    <property type="project" value="UniProtKB-SubCell"/>
</dbReference>
<feature type="transmembrane region" description="Helical" evidence="6">
    <location>
        <begin position="217"/>
        <end position="236"/>
    </location>
</feature>
<keyword evidence="8" id="KW-1185">Reference proteome</keyword>
<dbReference type="EMBL" id="CAJHUC010002078">
    <property type="protein sequence ID" value="CAD7703140.1"/>
    <property type="molecule type" value="Genomic_DNA"/>
</dbReference>
<evidence type="ECO:0000313" key="8">
    <source>
        <dbReference type="Proteomes" id="UP000708148"/>
    </source>
</evidence>